<evidence type="ECO:0000256" key="1">
    <source>
        <dbReference type="PROSITE-ProRule" id="PRU00047"/>
    </source>
</evidence>
<dbReference type="Proteomes" id="UP000233837">
    <property type="component" value="Unassembled WGS sequence"/>
</dbReference>
<dbReference type="PROSITE" id="PS50158">
    <property type="entry name" value="ZF_CCHC"/>
    <property type="match status" value="1"/>
</dbReference>
<dbReference type="GO" id="GO:0008270">
    <property type="term" value="F:zinc ion binding"/>
    <property type="evidence" value="ECO:0007669"/>
    <property type="project" value="UniProtKB-KW"/>
</dbReference>
<evidence type="ECO:0000313" key="5">
    <source>
        <dbReference type="Proteomes" id="UP000233837"/>
    </source>
</evidence>
<gene>
    <name evidence="4" type="ORF">MA16_Dca025695</name>
</gene>
<reference evidence="4 5" key="2">
    <citation type="journal article" date="2017" name="Nature">
        <title>The Apostasia genome and the evolution of orchids.</title>
        <authorList>
            <person name="Zhang G.Q."/>
            <person name="Liu K.W."/>
            <person name="Li Z."/>
            <person name="Lohaus R."/>
            <person name="Hsiao Y.Y."/>
            <person name="Niu S.C."/>
            <person name="Wang J.Y."/>
            <person name="Lin Y.C."/>
            <person name="Xu Q."/>
            <person name="Chen L.J."/>
            <person name="Yoshida K."/>
            <person name="Fujiwara S."/>
            <person name="Wang Z.W."/>
            <person name="Zhang Y.Q."/>
            <person name="Mitsuda N."/>
            <person name="Wang M."/>
            <person name="Liu G.H."/>
            <person name="Pecoraro L."/>
            <person name="Huang H.X."/>
            <person name="Xiao X.J."/>
            <person name="Lin M."/>
            <person name="Wu X.Y."/>
            <person name="Wu W.L."/>
            <person name="Chen Y.Y."/>
            <person name="Chang S.B."/>
            <person name="Sakamoto S."/>
            <person name="Ohme-Takagi M."/>
            <person name="Yagi M."/>
            <person name="Zeng S.J."/>
            <person name="Shen C.Y."/>
            <person name="Yeh C.M."/>
            <person name="Luo Y.B."/>
            <person name="Tsai W.C."/>
            <person name="Van de Peer Y."/>
            <person name="Liu Z.J."/>
        </authorList>
    </citation>
    <scope>NUCLEOTIDE SEQUENCE [LARGE SCALE GENOMIC DNA]</scope>
    <source>
        <tissue evidence="4">The whole plant</tissue>
    </source>
</reference>
<dbReference type="PANTHER" id="PTHR31286">
    <property type="entry name" value="GLYCINE-RICH CELL WALL STRUCTURAL PROTEIN 1.8-LIKE"/>
    <property type="match status" value="1"/>
</dbReference>
<sequence>MEDGCRSSLDDRNTNSLRSTSRPTLLDTKGSNGGILNGGPWYIGGFVIGLDKWTPNFSPYSLDGISSPIWVRLPHLTLHCWDKTNITRIILSIGTPLLLDGNMFICGRREFARACARVKLNSKLPSGIWVEGIHGRFFQKFEFDNLSSICFKCGRNGHKDVVCLKVFQNLDLIDKEVHKENLLVEDRSYGPWIHVKFKTNRKTKSIKKDSHSNHGADFQPVHRNSEHCTLKKNHNSKEKSAEFKGEDEVALSLNSNLLFELVIAHNTNFEFNQSVVIDSTEVQHKLDKNSEFQNSNFEFPQSMNAYKVVEELQPDFTSTNPDEQIAVSQSGIARNLEIQIPQMMETVKEKFEMEQISILTPSNAANNSGIFANNDTIRDGLSNNIYPF</sequence>
<protein>
    <recommendedName>
        <fullName evidence="3">CCHC-type domain-containing protein</fullName>
    </recommendedName>
</protein>
<dbReference type="PANTHER" id="PTHR31286:SF99">
    <property type="entry name" value="DUF4283 DOMAIN-CONTAINING PROTEIN"/>
    <property type="match status" value="1"/>
</dbReference>
<reference evidence="4 5" key="1">
    <citation type="journal article" date="2016" name="Sci. Rep.">
        <title>The Dendrobium catenatum Lindl. genome sequence provides insights into polysaccharide synthase, floral development and adaptive evolution.</title>
        <authorList>
            <person name="Zhang G.Q."/>
            <person name="Xu Q."/>
            <person name="Bian C."/>
            <person name="Tsai W.C."/>
            <person name="Yeh C.M."/>
            <person name="Liu K.W."/>
            <person name="Yoshida K."/>
            <person name="Zhang L.S."/>
            <person name="Chang S.B."/>
            <person name="Chen F."/>
            <person name="Shi Y."/>
            <person name="Su Y.Y."/>
            <person name="Zhang Y.Q."/>
            <person name="Chen L.J."/>
            <person name="Yin Y."/>
            <person name="Lin M."/>
            <person name="Huang H."/>
            <person name="Deng H."/>
            <person name="Wang Z.W."/>
            <person name="Zhu S.L."/>
            <person name="Zhao X."/>
            <person name="Deng C."/>
            <person name="Niu S.C."/>
            <person name="Huang J."/>
            <person name="Wang M."/>
            <person name="Liu G.H."/>
            <person name="Yang H.J."/>
            <person name="Xiao X.J."/>
            <person name="Hsiao Y.Y."/>
            <person name="Wu W.L."/>
            <person name="Chen Y.Y."/>
            <person name="Mitsuda N."/>
            <person name="Ohme-Takagi M."/>
            <person name="Luo Y.B."/>
            <person name="Van de Peer Y."/>
            <person name="Liu Z.J."/>
        </authorList>
    </citation>
    <scope>NUCLEOTIDE SEQUENCE [LARGE SCALE GENOMIC DNA]</scope>
    <source>
        <tissue evidence="4">The whole plant</tissue>
    </source>
</reference>
<dbReference type="AlphaFoldDB" id="A0A2I0VYW7"/>
<feature type="compositionally biased region" description="Polar residues" evidence="2">
    <location>
        <begin position="14"/>
        <end position="23"/>
    </location>
</feature>
<dbReference type="InterPro" id="IPR001878">
    <property type="entry name" value="Znf_CCHC"/>
</dbReference>
<evidence type="ECO:0000259" key="3">
    <source>
        <dbReference type="PROSITE" id="PS50158"/>
    </source>
</evidence>
<dbReference type="EMBL" id="KZ503072">
    <property type="protein sequence ID" value="PKU68603.1"/>
    <property type="molecule type" value="Genomic_DNA"/>
</dbReference>
<name>A0A2I0VYW7_9ASPA</name>
<proteinExistence type="predicted"/>
<feature type="compositionally biased region" description="Basic and acidic residues" evidence="2">
    <location>
        <begin position="1"/>
        <end position="13"/>
    </location>
</feature>
<keyword evidence="1" id="KW-0862">Zinc</keyword>
<keyword evidence="5" id="KW-1185">Reference proteome</keyword>
<dbReference type="GO" id="GO:0003676">
    <property type="term" value="F:nucleic acid binding"/>
    <property type="evidence" value="ECO:0007669"/>
    <property type="project" value="InterPro"/>
</dbReference>
<keyword evidence="1" id="KW-0863">Zinc-finger</keyword>
<feature type="region of interest" description="Disordered" evidence="2">
    <location>
        <begin position="1"/>
        <end position="26"/>
    </location>
</feature>
<feature type="domain" description="CCHC-type" evidence="3">
    <location>
        <begin position="150"/>
        <end position="163"/>
    </location>
</feature>
<organism evidence="4 5">
    <name type="scientific">Dendrobium catenatum</name>
    <dbReference type="NCBI Taxonomy" id="906689"/>
    <lineage>
        <taxon>Eukaryota</taxon>
        <taxon>Viridiplantae</taxon>
        <taxon>Streptophyta</taxon>
        <taxon>Embryophyta</taxon>
        <taxon>Tracheophyta</taxon>
        <taxon>Spermatophyta</taxon>
        <taxon>Magnoliopsida</taxon>
        <taxon>Liliopsida</taxon>
        <taxon>Asparagales</taxon>
        <taxon>Orchidaceae</taxon>
        <taxon>Epidendroideae</taxon>
        <taxon>Malaxideae</taxon>
        <taxon>Dendrobiinae</taxon>
        <taxon>Dendrobium</taxon>
    </lineage>
</organism>
<keyword evidence="1" id="KW-0479">Metal-binding</keyword>
<evidence type="ECO:0000313" key="4">
    <source>
        <dbReference type="EMBL" id="PKU68603.1"/>
    </source>
</evidence>
<accession>A0A2I0VYW7</accession>
<dbReference type="InterPro" id="IPR040256">
    <property type="entry name" value="At4g02000-like"/>
</dbReference>
<evidence type="ECO:0000256" key="2">
    <source>
        <dbReference type="SAM" id="MobiDB-lite"/>
    </source>
</evidence>